<dbReference type="PROSITE" id="PS51257">
    <property type="entry name" value="PROKAR_LIPOPROTEIN"/>
    <property type="match status" value="1"/>
</dbReference>
<proteinExistence type="predicted"/>
<dbReference type="RefSeq" id="WP_034738824.1">
    <property type="nucleotide sequence ID" value="NZ_JPRI01000001.1"/>
</dbReference>
<comment type="caution">
    <text evidence="1">The sequence shown here is derived from an EMBL/GenBank/DDBJ whole genome shotgun (WGS) entry which is preliminary data.</text>
</comment>
<evidence type="ECO:0000313" key="1">
    <source>
        <dbReference type="EMBL" id="KFF27845.1"/>
    </source>
</evidence>
<reference evidence="1 2" key="1">
    <citation type="submission" date="2014-07" db="EMBL/GenBank/DDBJ databases">
        <title>Genome of Chryseobacterium vrystaatense LMG 22846.</title>
        <authorList>
            <person name="Pipes S.E."/>
            <person name="Stropko S.J."/>
            <person name="Newman J.D."/>
        </authorList>
    </citation>
    <scope>NUCLEOTIDE SEQUENCE [LARGE SCALE GENOMIC DNA]</scope>
    <source>
        <strain evidence="1 2">LMG 22846</strain>
    </source>
</reference>
<dbReference type="EMBL" id="JPRI01000001">
    <property type="protein sequence ID" value="KFF27845.1"/>
    <property type="molecule type" value="Genomic_DNA"/>
</dbReference>
<evidence type="ECO:0000313" key="2">
    <source>
        <dbReference type="Proteomes" id="UP000028719"/>
    </source>
</evidence>
<organism evidence="1 2">
    <name type="scientific">Chryseobacterium vrystaatense</name>
    <dbReference type="NCBI Taxonomy" id="307480"/>
    <lineage>
        <taxon>Bacteria</taxon>
        <taxon>Pseudomonadati</taxon>
        <taxon>Bacteroidota</taxon>
        <taxon>Flavobacteriia</taxon>
        <taxon>Flavobacteriales</taxon>
        <taxon>Weeksellaceae</taxon>
        <taxon>Chryseobacterium group</taxon>
        <taxon>Chryseobacterium</taxon>
    </lineage>
</organism>
<keyword evidence="2" id="KW-1185">Reference proteome</keyword>
<gene>
    <name evidence="1" type="ORF">IW16_01070</name>
</gene>
<name>A0ABR4URF2_9FLAO</name>
<accession>A0ABR4URF2</accession>
<protein>
    <submittedName>
        <fullName evidence="1">Uncharacterized protein</fullName>
    </submittedName>
</protein>
<sequence length="283" mass="33128">MKNIIINLLLFFLFIVSCKGQDKDRNNNVETLIYYANCTGEYSTGEKLTEKNKTWSLNKSDVDRIMNLSNRITENEWHFSYSVTPCNIDFKGYFYKGRKWDLQINGGSYISLHDGKKTILLGCASPECHQYFLKPVESMEEEKLHSNMPENNTKNGFKTYTIALNKNNKEGVLSVKNNGDNYTLELKIDDNIYFNKKFTCDFIKIETNTKNKQNFNLILGYSDQYKKIFKKVVMPVFYKNDDLFIEKIFVTTLGNSAKTGKEEWTKKEIRKKILLKQINLDEF</sequence>
<dbReference type="Proteomes" id="UP000028719">
    <property type="component" value="Unassembled WGS sequence"/>
</dbReference>